<dbReference type="KEGG" id="paa:Paes_1825"/>
<feature type="signal peptide" evidence="1">
    <location>
        <begin position="1"/>
        <end position="20"/>
    </location>
</feature>
<proteinExistence type="predicted"/>
<dbReference type="AlphaFoldDB" id="B4S445"/>
<dbReference type="eggNOG" id="COG1555">
    <property type="taxonomic scope" value="Bacteria"/>
</dbReference>
<dbReference type="Proteomes" id="UP000002725">
    <property type="component" value="Chromosome"/>
</dbReference>
<evidence type="ECO:0000313" key="2">
    <source>
        <dbReference type="EMBL" id="ACF46837.1"/>
    </source>
</evidence>
<dbReference type="STRING" id="290512.Paes_1825"/>
<feature type="chain" id="PRO_5002822886" evidence="1">
    <location>
        <begin position="21"/>
        <end position="274"/>
    </location>
</feature>
<accession>B4S445</accession>
<organism evidence="2 3">
    <name type="scientific">Prosthecochloris aestuarii (strain DSM 271 / SK 413)</name>
    <dbReference type="NCBI Taxonomy" id="290512"/>
    <lineage>
        <taxon>Bacteria</taxon>
        <taxon>Pseudomonadati</taxon>
        <taxon>Chlorobiota</taxon>
        <taxon>Chlorobiia</taxon>
        <taxon>Chlorobiales</taxon>
        <taxon>Chlorobiaceae</taxon>
        <taxon>Prosthecochloris</taxon>
    </lineage>
</organism>
<evidence type="ECO:0000313" key="3">
    <source>
        <dbReference type="Proteomes" id="UP000002725"/>
    </source>
</evidence>
<keyword evidence="3" id="KW-1185">Reference proteome</keyword>
<evidence type="ECO:0000256" key="1">
    <source>
        <dbReference type="SAM" id="SignalP"/>
    </source>
</evidence>
<dbReference type="EMBL" id="CP001108">
    <property type="protein sequence ID" value="ACF46837.1"/>
    <property type="molecule type" value="Genomic_DNA"/>
</dbReference>
<name>B4S445_PROA2</name>
<dbReference type="HOGENOM" id="CLU_1015108_0_0_10"/>
<protein>
    <submittedName>
        <fullName evidence="2">Uncharacterized protein</fullName>
    </submittedName>
</protein>
<reference evidence="2" key="1">
    <citation type="submission" date="2008-06" db="EMBL/GenBank/DDBJ databases">
        <title>Complete sequence of chromosome of Prosthecochloris aestuarii DSM 271.</title>
        <authorList>
            <consortium name="US DOE Joint Genome Institute"/>
            <person name="Lucas S."/>
            <person name="Copeland A."/>
            <person name="Lapidus A."/>
            <person name="Glavina del Rio T."/>
            <person name="Dalin E."/>
            <person name="Tice H."/>
            <person name="Bruce D."/>
            <person name="Goodwin L."/>
            <person name="Pitluck S."/>
            <person name="Schmutz J."/>
            <person name="Larimer F."/>
            <person name="Land M."/>
            <person name="Hauser L."/>
            <person name="Kyrpides N."/>
            <person name="Anderson I."/>
            <person name="Liu Z."/>
            <person name="Li T."/>
            <person name="Zhao F."/>
            <person name="Overmann J."/>
            <person name="Bryant D.A."/>
            <person name="Richardson P."/>
        </authorList>
    </citation>
    <scope>NUCLEOTIDE SEQUENCE [LARGE SCALE GENOMIC DNA]</scope>
    <source>
        <strain evidence="2">DSM 271</strain>
    </source>
</reference>
<dbReference type="RefSeq" id="WP_012506370.1">
    <property type="nucleotide sequence ID" value="NC_011059.1"/>
</dbReference>
<gene>
    <name evidence="2" type="ordered locus">Paes_1825</name>
</gene>
<keyword evidence="1" id="KW-0732">Signal</keyword>
<sequence length="274" mass="28828">MKHLFLLFICSILCSQELFASFEGRRQDAASLAMGGSCSTLHESPFTALCNPAAPAMLTNDAAGIAYGFPFGQSGLSTIQGALVLSSISFDEHASAAIAYERFGNGDYRESTALFSYARALSSWLYAGIGASYMQRNIPGYIRDSAAGVHAGIAVSAGKAAFDLAVANVNTPSIGEYGEIIAARTTAGASYRPVEHLLLSARIDHRQHQNIAWRCGGEAAILNSLLLRAGVTGNPSTVSAGAGVKFSKVSADIAVTRHPDFNETATALSVKIEW</sequence>